<sequence length="346" mass="37410">MPPRPTSFPRVFSQLAATRPQCPRCGGNRSNNTPPSSSSLSSSSPRRPELLLPSRPSRHQKSFHKTPHTLYSSSSSSSGATGAGAAANLASKNHYDRLGVPPSAAPADIKRSFYRLSKAHHPDANPSDPHASDIFSLLSESYTVLSDPGLRAAYDRDVLRHHRADGRHDGDDAPRGSYHSAGGRAPSGLSRRRGTFRGPPPSFYRNGAWGAHEGARRRAHEESTGGAEYAARSGAFDGSDGGDNAYHHHYRRDRGPDPMGYHDEVPHFDKEGHERTQRREDQRRHRRGAAQSSGGGEGTRDAFDDGLGAGAQFVIVVGLLAASSLMSMAYYQVTSAAKVSPRKKKD</sequence>
<keyword evidence="2" id="KW-1185">Reference proteome</keyword>
<dbReference type="EMBL" id="CM047943">
    <property type="protein sequence ID" value="KAI9900315.1"/>
    <property type="molecule type" value="Genomic_DNA"/>
</dbReference>
<evidence type="ECO:0000313" key="2">
    <source>
        <dbReference type="Proteomes" id="UP001163324"/>
    </source>
</evidence>
<gene>
    <name evidence="1" type="ORF">N3K66_004577</name>
</gene>
<accession>A0ACC0V1P0</accession>
<dbReference type="Proteomes" id="UP001163324">
    <property type="component" value="Chromosome 4"/>
</dbReference>
<evidence type="ECO:0000313" key="1">
    <source>
        <dbReference type="EMBL" id="KAI9900315.1"/>
    </source>
</evidence>
<reference evidence="1" key="1">
    <citation type="submission" date="2022-10" db="EMBL/GenBank/DDBJ databases">
        <title>Complete Genome of Trichothecium roseum strain YXFP-22015, a Plant Pathogen Isolated from Citrus.</title>
        <authorList>
            <person name="Wang Y."/>
            <person name="Zhu L."/>
        </authorList>
    </citation>
    <scope>NUCLEOTIDE SEQUENCE</scope>
    <source>
        <strain evidence="1">YXFP-22015</strain>
    </source>
</reference>
<name>A0ACC0V1P0_9HYPO</name>
<proteinExistence type="predicted"/>
<comment type="caution">
    <text evidence="1">The sequence shown here is derived from an EMBL/GenBank/DDBJ whole genome shotgun (WGS) entry which is preliminary data.</text>
</comment>
<protein>
    <submittedName>
        <fullName evidence="1">Uncharacterized protein</fullName>
    </submittedName>
</protein>
<organism evidence="1 2">
    <name type="scientific">Trichothecium roseum</name>
    <dbReference type="NCBI Taxonomy" id="47278"/>
    <lineage>
        <taxon>Eukaryota</taxon>
        <taxon>Fungi</taxon>
        <taxon>Dikarya</taxon>
        <taxon>Ascomycota</taxon>
        <taxon>Pezizomycotina</taxon>
        <taxon>Sordariomycetes</taxon>
        <taxon>Hypocreomycetidae</taxon>
        <taxon>Hypocreales</taxon>
        <taxon>Hypocreales incertae sedis</taxon>
        <taxon>Trichothecium</taxon>
    </lineage>
</organism>